<evidence type="ECO:0000313" key="2">
    <source>
        <dbReference type="EMBL" id="KAK2105709.1"/>
    </source>
</evidence>
<name>A0ABQ9V8L9_SAGOE</name>
<reference evidence="2 3" key="1">
    <citation type="submission" date="2023-05" db="EMBL/GenBank/DDBJ databases">
        <title>B98-5 Cell Line De Novo Hybrid Assembly: An Optical Mapping Approach.</title>
        <authorList>
            <person name="Kananen K."/>
            <person name="Auerbach J.A."/>
            <person name="Kautto E."/>
            <person name="Blachly J.S."/>
        </authorList>
    </citation>
    <scope>NUCLEOTIDE SEQUENCE [LARGE SCALE GENOMIC DNA]</scope>
    <source>
        <strain evidence="2">B95-8</strain>
        <tissue evidence="2">Cell line</tissue>
    </source>
</reference>
<proteinExistence type="predicted"/>
<comment type="caution">
    <text evidence="2">The sequence shown here is derived from an EMBL/GenBank/DDBJ whole genome shotgun (WGS) entry which is preliminary data.</text>
</comment>
<feature type="non-terminal residue" evidence="2">
    <location>
        <position position="102"/>
    </location>
</feature>
<protein>
    <submittedName>
        <fullName evidence="2">Uncharacterized protein</fullName>
    </submittedName>
</protein>
<evidence type="ECO:0000313" key="3">
    <source>
        <dbReference type="Proteomes" id="UP001266305"/>
    </source>
</evidence>
<feature type="region of interest" description="Disordered" evidence="1">
    <location>
        <begin position="1"/>
        <end position="24"/>
    </location>
</feature>
<dbReference type="EMBL" id="JASSZA010000007">
    <property type="protein sequence ID" value="KAK2105709.1"/>
    <property type="molecule type" value="Genomic_DNA"/>
</dbReference>
<organism evidence="2 3">
    <name type="scientific">Saguinus oedipus</name>
    <name type="common">Cotton-top tamarin</name>
    <name type="synonym">Oedipomidas oedipus</name>
    <dbReference type="NCBI Taxonomy" id="9490"/>
    <lineage>
        <taxon>Eukaryota</taxon>
        <taxon>Metazoa</taxon>
        <taxon>Chordata</taxon>
        <taxon>Craniata</taxon>
        <taxon>Vertebrata</taxon>
        <taxon>Euteleostomi</taxon>
        <taxon>Mammalia</taxon>
        <taxon>Eutheria</taxon>
        <taxon>Euarchontoglires</taxon>
        <taxon>Primates</taxon>
        <taxon>Haplorrhini</taxon>
        <taxon>Platyrrhini</taxon>
        <taxon>Cebidae</taxon>
        <taxon>Callitrichinae</taxon>
        <taxon>Saguinus</taxon>
    </lineage>
</organism>
<gene>
    <name evidence="2" type="ORF">P7K49_015223</name>
</gene>
<sequence>MNLSTPHPHPPCSLAGFSPEQEGSGLASQVAAPSLTCWHLSYLEEEAGISPQGPRRAACLLEVKKMARMVLVPCSACAVPTHLAAPAAWSPGAVHCELALQE</sequence>
<keyword evidence="3" id="KW-1185">Reference proteome</keyword>
<accession>A0ABQ9V8L9</accession>
<dbReference type="Proteomes" id="UP001266305">
    <property type="component" value="Unassembled WGS sequence"/>
</dbReference>
<evidence type="ECO:0000256" key="1">
    <source>
        <dbReference type="SAM" id="MobiDB-lite"/>
    </source>
</evidence>